<dbReference type="EMBL" id="JBHRVV010000001">
    <property type="protein sequence ID" value="MFC3459468.1"/>
    <property type="molecule type" value="Genomic_DNA"/>
</dbReference>
<dbReference type="RefSeq" id="WP_379736031.1">
    <property type="nucleotide sequence ID" value="NZ_JBHRVV010000001.1"/>
</dbReference>
<accession>A0ABV7PN24</accession>
<evidence type="ECO:0000313" key="2">
    <source>
        <dbReference type="Proteomes" id="UP001595665"/>
    </source>
</evidence>
<comment type="caution">
    <text evidence="1">The sequence shown here is derived from an EMBL/GenBank/DDBJ whole genome shotgun (WGS) entry which is preliminary data.</text>
</comment>
<reference evidence="2" key="1">
    <citation type="journal article" date="2019" name="Int. J. Syst. Evol. Microbiol.">
        <title>The Global Catalogue of Microorganisms (GCM) 10K type strain sequencing project: providing services to taxonomists for standard genome sequencing and annotation.</title>
        <authorList>
            <consortium name="The Broad Institute Genomics Platform"/>
            <consortium name="The Broad Institute Genome Sequencing Center for Infectious Disease"/>
            <person name="Wu L."/>
            <person name="Ma J."/>
        </authorList>
    </citation>
    <scope>NUCLEOTIDE SEQUENCE [LARGE SCALE GENOMIC DNA]</scope>
    <source>
        <strain evidence="2">CCM 7480</strain>
    </source>
</reference>
<proteinExistence type="predicted"/>
<organism evidence="1 2">
    <name type="scientific">Massilia haematophila</name>
    <dbReference type="NCBI Taxonomy" id="457923"/>
    <lineage>
        <taxon>Bacteria</taxon>
        <taxon>Pseudomonadati</taxon>
        <taxon>Pseudomonadota</taxon>
        <taxon>Betaproteobacteria</taxon>
        <taxon>Burkholderiales</taxon>
        <taxon>Oxalobacteraceae</taxon>
        <taxon>Telluria group</taxon>
        <taxon>Massilia</taxon>
    </lineage>
</organism>
<protein>
    <submittedName>
        <fullName evidence="1">Uncharacterized protein</fullName>
    </submittedName>
</protein>
<name>A0ABV7PN24_9BURK</name>
<evidence type="ECO:0000313" key="1">
    <source>
        <dbReference type="EMBL" id="MFC3459468.1"/>
    </source>
</evidence>
<sequence length="332" mass="34934">MLFAASPHSTAPRAGADLPPAPTPSALFSVFGSEPGFYLEAAAPGAQPSRLAREFADAGWRGMQLAVSGDGTQECLGRLLATAGAPGAQWLLVRGSAALRALAGWQGDGCRPPALLVESGQAALPASDAGWRAALAGAGYRFVLSADGLHYFVSGDQPALMQQVAEAASLAWQAHLQEGRKLLAQALRETEQARGALRVAQSDGLAATVRATMQQQQIDAILASSSWRLTKPLRWAMRLRRAPGPALRQLRSVVRRLPQALLRRLAARLESIPVLGRCAAWLGQRLPAPAAAASAPGLLPLTVDPDNIVGPQFKSLLLEELDATSPRTSDCD</sequence>
<keyword evidence="2" id="KW-1185">Reference proteome</keyword>
<gene>
    <name evidence="1" type="ORF">ACFOPH_14625</name>
</gene>
<dbReference type="Proteomes" id="UP001595665">
    <property type="component" value="Unassembled WGS sequence"/>
</dbReference>